<feature type="domain" description="Transketolase-like pyrimidine-binding" evidence="1">
    <location>
        <begin position="12"/>
        <end position="171"/>
    </location>
</feature>
<dbReference type="Pfam" id="PF02779">
    <property type="entry name" value="Transket_pyr"/>
    <property type="match status" value="1"/>
</dbReference>
<evidence type="ECO:0000313" key="2">
    <source>
        <dbReference type="EMBL" id="PIS13154.1"/>
    </source>
</evidence>
<evidence type="ECO:0000313" key="3">
    <source>
        <dbReference type="Proteomes" id="UP000230787"/>
    </source>
</evidence>
<evidence type="ECO:0000259" key="1">
    <source>
        <dbReference type="SMART" id="SM00861"/>
    </source>
</evidence>
<proteinExistence type="predicted"/>
<dbReference type="SMART" id="SM00861">
    <property type="entry name" value="Transket_pyr"/>
    <property type="match status" value="1"/>
</dbReference>
<dbReference type="CDD" id="cd07033">
    <property type="entry name" value="TPP_PYR_DXS_TK_like"/>
    <property type="match status" value="1"/>
</dbReference>
<name>A0A2H0WKD9_UNCKA</name>
<dbReference type="SUPFAM" id="SSF52518">
    <property type="entry name" value="Thiamin diphosphate-binding fold (THDP-binding)"/>
    <property type="match status" value="1"/>
</dbReference>
<dbReference type="Proteomes" id="UP000230787">
    <property type="component" value="Unassembled WGS sequence"/>
</dbReference>
<comment type="caution">
    <text evidence="2">The sequence shown here is derived from an EMBL/GenBank/DDBJ whole genome shotgun (WGS) entry which is preliminary data.</text>
</comment>
<protein>
    <recommendedName>
        <fullName evidence="1">Transketolase-like pyrimidine-binding domain-containing protein</fullName>
    </recommendedName>
</protein>
<dbReference type="PANTHER" id="PTHR43825">
    <property type="entry name" value="PYRUVATE DEHYDROGENASE E1 COMPONENT"/>
    <property type="match status" value="1"/>
</dbReference>
<dbReference type="PANTHER" id="PTHR43825:SF5">
    <property type="entry name" value="HYPOTHETICAL TRANSKETOLASE FAMILY PROTEIN"/>
    <property type="match status" value="1"/>
</dbReference>
<dbReference type="InterPro" id="IPR051157">
    <property type="entry name" value="PDH/Transketolase"/>
</dbReference>
<dbReference type="EMBL" id="PEZN01000003">
    <property type="protein sequence ID" value="PIS13154.1"/>
    <property type="molecule type" value="Genomic_DNA"/>
</dbReference>
<dbReference type="AlphaFoldDB" id="A0A2H0WKD9"/>
<gene>
    <name evidence="2" type="ORF">COT69_00120</name>
</gene>
<sequence>MVRNLTENERHESMRGWFAWELHKHMIKCENIWVLTGDLGFGMFDKIKRDFPTRFLNVGAAEQAMVSIAIGLALENKIPIVYSITPFLLYRPFEAIRNYIHYENTPIKLVGSGRARDYLNDGFSHWAEEDHQVMKIFSNIDAYWPEEKEDIPNLLRKILFDKKPTYINLRR</sequence>
<reference evidence="3" key="1">
    <citation type="submission" date="2017-09" db="EMBL/GenBank/DDBJ databases">
        <title>Depth-based differentiation of microbial function through sediment-hosted aquifers and enrichment of novel symbionts in the deep terrestrial subsurface.</title>
        <authorList>
            <person name="Probst A.J."/>
            <person name="Ladd B."/>
            <person name="Jarett J.K."/>
            <person name="Geller-Mcgrath D.E."/>
            <person name="Sieber C.M.K."/>
            <person name="Emerson J.B."/>
            <person name="Anantharaman K."/>
            <person name="Thomas B.C."/>
            <person name="Malmstrom R."/>
            <person name="Stieglmeier M."/>
            <person name="Klingl A."/>
            <person name="Woyke T."/>
            <person name="Ryan C.M."/>
            <person name="Banfield J.F."/>
        </authorList>
    </citation>
    <scope>NUCLEOTIDE SEQUENCE [LARGE SCALE GENOMIC DNA]</scope>
</reference>
<dbReference type="InterPro" id="IPR005475">
    <property type="entry name" value="Transketolase-like_Pyr-bd"/>
</dbReference>
<dbReference type="Gene3D" id="3.40.50.970">
    <property type="match status" value="1"/>
</dbReference>
<organism evidence="2 3">
    <name type="scientific">candidate division WWE3 bacterium CG09_land_8_20_14_0_10_39_24</name>
    <dbReference type="NCBI Taxonomy" id="1975088"/>
    <lineage>
        <taxon>Bacteria</taxon>
        <taxon>Katanobacteria</taxon>
    </lineage>
</organism>
<dbReference type="InterPro" id="IPR029061">
    <property type="entry name" value="THDP-binding"/>
</dbReference>
<accession>A0A2H0WKD9</accession>